<dbReference type="STRING" id="560819.SAMN05428998_10699"/>
<sequence>MSASRTTVAAGAPAAPRSAPLPERAGVGLRHRHVPDFLTGRPAAAWLEVHSENYLVEGGPRTAQLERIRADYPLSCHGVGLSLGSAEGLDAGHLARLRALYDRFEPGLVSDHLSWSVAAGTYAADLLPLPMTEEALAVVARNLDHAQAALGRRLAVENPSCYLSFAASTIPEAEFLAELVRRTGCALLLDVNNLYVCQRNLGLDPAAWLDAVPGEAVAEIHLAGHARIEVEGRELLIDDHGSRVIEPVWQLYQETLRRFGPRPTLIEWDTALPPLEVLLGEAERAQEFLDACDIGLPAVARGTAREALHAG</sequence>
<dbReference type="Gene3D" id="3.20.20.150">
    <property type="entry name" value="Divalent-metal-dependent TIM barrel enzymes"/>
    <property type="match status" value="1"/>
</dbReference>
<organism evidence="3 4">
    <name type="scientific">Tistlia consotensis USBA 355</name>
    <dbReference type="NCBI Taxonomy" id="560819"/>
    <lineage>
        <taxon>Bacteria</taxon>
        <taxon>Pseudomonadati</taxon>
        <taxon>Pseudomonadota</taxon>
        <taxon>Alphaproteobacteria</taxon>
        <taxon>Rhodospirillales</taxon>
        <taxon>Rhodovibrionaceae</taxon>
        <taxon>Tistlia</taxon>
    </lineage>
</organism>
<evidence type="ECO:0000256" key="2">
    <source>
        <dbReference type="SAM" id="MobiDB-lite"/>
    </source>
</evidence>
<dbReference type="Proteomes" id="UP000192917">
    <property type="component" value="Unassembled WGS sequence"/>
</dbReference>
<keyword evidence="4" id="KW-1185">Reference proteome</keyword>
<dbReference type="EMBL" id="FWZX01000006">
    <property type="protein sequence ID" value="SMF17394.1"/>
    <property type="molecule type" value="Genomic_DNA"/>
</dbReference>
<gene>
    <name evidence="3" type="ORF">SAMN05428998_10699</name>
</gene>
<comment type="similarity">
    <text evidence="1">Belongs to the UPF0276 family.</text>
</comment>
<dbReference type="AlphaFoldDB" id="A0A1Y6BLI5"/>
<dbReference type="InterPro" id="IPR036237">
    <property type="entry name" value="Xyl_isomerase-like_sf"/>
</dbReference>
<reference evidence="3 4" key="1">
    <citation type="submission" date="2017-04" db="EMBL/GenBank/DDBJ databases">
        <authorList>
            <person name="Afonso C.L."/>
            <person name="Miller P.J."/>
            <person name="Scott M.A."/>
            <person name="Spackman E."/>
            <person name="Goraichik I."/>
            <person name="Dimitrov K.M."/>
            <person name="Suarez D.L."/>
            <person name="Swayne D.E."/>
        </authorList>
    </citation>
    <scope>NUCLEOTIDE SEQUENCE [LARGE SCALE GENOMIC DNA]</scope>
    <source>
        <strain evidence="3 4">USBA 355</strain>
    </source>
</reference>
<dbReference type="PANTHER" id="PTHR42194">
    <property type="entry name" value="UPF0276 PROTEIN HI_1600"/>
    <property type="match status" value="1"/>
</dbReference>
<dbReference type="PANTHER" id="PTHR42194:SF1">
    <property type="entry name" value="UPF0276 PROTEIN HI_1600"/>
    <property type="match status" value="1"/>
</dbReference>
<dbReference type="HAMAP" id="MF_00697">
    <property type="entry name" value="UPF0276"/>
    <property type="match status" value="1"/>
</dbReference>
<dbReference type="NCBIfam" id="NF003818">
    <property type="entry name" value="PRK05409.1"/>
    <property type="match status" value="1"/>
</dbReference>
<accession>A0A1Y6BLI5</accession>
<dbReference type="Pfam" id="PF05114">
    <property type="entry name" value="MbnB_TglH_ChrH"/>
    <property type="match status" value="1"/>
</dbReference>
<evidence type="ECO:0000256" key="1">
    <source>
        <dbReference type="HAMAP-Rule" id="MF_00697"/>
    </source>
</evidence>
<feature type="region of interest" description="Disordered" evidence="2">
    <location>
        <begin position="1"/>
        <end position="23"/>
    </location>
</feature>
<name>A0A1Y6BLI5_9PROT</name>
<evidence type="ECO:0000313" key="4">
    <source>
        <dbReference type="Proteomes" id="UP000192917"/>
    </source>
</evidence>
<dbReference type="SUPFAM" id="SSF51658">
    <property type="entry name" value="Xylose isomerase-like"/>
    <property type="match status" value="1"/>
</dbReference>
<evidence type="ECO:0000313" key="3">
    <source>
        <dbReference type="EMBL" id="SMF17394.1"/>
    </source>
</evidence>
<protein>
    <recommendedName>
        <fullName evidence="1">UPF0276 protein SAMN05428998_10699</fullName>
    </recommendedName>
</protein>
<proteinExistence type="inferred from homology"/>
<dbReference type="RefSeq" id="WP_085122566.1">
    <property type="nucleotide sequence ID" value="NZ_FWZX01000006.1"/>
</dbReference>
<dbReference type="InterPro" id="IPR007801">
    <property type="entry name" value="MbnB/TglH/ChrH"/>
</dbReference>